<name>S9PAD9_CYSF2</name>
<accession>S9PAD9</accession>
<proteinExistence type="predicted"/>
<evidence type="ECO:0000313" key="2">
    <source>
        <dbReference type="EMBL" id="EPX59222.1"/>
    </source>
</evidence>
<evidence type="ECO:0000313" key="3">
    <source>
        <dbReference type="Proteomes" id="UP000011682"/>
    </source>
</evidence>
<evidence type="ECO:0000256" key="1">
    <source>
        <dbReference type="SAM" id="MobiDB-lite"/>
    </source>
</evidence>
<dbReference type="EMBL" id="ANAH02000018">
    <property type="protein sequence ID" value="EPX59222.1"/>
    <property type="molecule type" value="Genomic_DNA"/>
</dbReference>
<dbReference type="PROSITE" id="PS51257">
    <property type="entry name" value="PROKAR_LIPOPROTEIN"/>
    <property type="match status" value="1"/>
</dbReference>
<comment type="caution">
    <text evidence="2">The sequence shown here is derived from an EMBL/GenBank/DDBJ whole genome shotgun (WGS) entry which is preliminary data.</text>
</comment>
<dbReference type="RefSeq" id="WP_002623722.1">
    <property type="nucleotide sequence ID" value="NZ_ANAH02000018.1"/>
</dbReference>
<feature type="compositionally biased region" description="Basic and acidic residues" evidence="1">
    <location>
        <begin position="20"/>
        <end position="31"/>
    </location>
</feature>
<feature type="region of interest" description="Disordered" evidence="1">
    <location>
        <begin position="18"/>
        <end position="64"/>
    </location>
</feature>
<dbReference type="AlphaFoldDB" id="S9PAD9"/>
<keyword evidence="3" id="KW-1185">Reference proteome</keyword>
<gene>
    <name evidence="2" type="ORF">D187_003126</name>
</gene>
<sequence length="125" mass="13085">MRHALILLAAACLTTGCPKKTAEAPTPKEETASTDAGTPAEDAGAPAEDAGAPATDGGSRAAQEACVDRWLKEHKLDRYGHPEGTMFTGGTPLFNEATGETRDRLEYVFARQPDALKACPATTTP</sequence>
<dbReference type="OrthoDB" id="5382989at2"/>
<feature type="compositionally biased region" description="Low complexity" evidence="1">
    <location>
        <begin position="34"/>
        <end position="58"/>
    </location>
</feature>
<protein>
    <recommendedName>
        <fullName evidence="4">Lipoprotein</fullName>
    </recommendedName>
</protein>
<evidence type="ECO:0008006" key="4">
    <source>
        <dbReference type="Google" id="ProtNLM"/>
    </source>
</evidence>
<organism evidence="2 3">
    <name type="scientific">Cystobacter fuscus (strain ATCC 25194 / DSM 2262 / NBRC 100088 / M29)</name>
    <dbReference type="NCBI Taxonomy" id="1242864"/>
    <lineage>
        <taxon>Bacteria</taxon>
        <taxon>Pseudomonadati</taxon>
        <taxon>Myxococcota</taxon>
        <taxon>Myxococcia</taxon>
        <taxon>Myxococcales</taxon>
        <taxon>Cystobacterineae</taxon>
        <taxon>Archangiaceae</taxon>
        <taxon>Cystobacter</taxon>
    </lineage>
</organism>
<dbReference type="Proteomes" id="UP000011682">
    <property type="component" value="Unassembled WGS sequence"/>
</dbReference>
<reference evidence="2" key="1">
    <citation type="submission" date="2013-05" db="EMBL/GenBank/DDBJ databases">
        <title>Genome assembly of Cystobacter fuscus DSM 2262.</title>
        <authorList>
            <person name="Sharma G."/>
            <person name="Khatri I."/>
            <person name="Kaur C."/>
            <person name="Mayilraj S."/>
            <person name="Subramanian S."/>
        </authorList>
    </citation>
    <scope>NUCLEOTIDE SEQUENCE [LARGE SCALE GENOMIC DNA]</scope>
    <source>
        <strain evidence="2">DSM 2262</strain>
    </source>
</reference>